<name>X0Z1W3_9ZZZZ</name>
<gene>
    <name evidence="1" type="ORF">S01H4_20297</name>
</gene>
<accession>X0Z1W3</accession>
<organism evidence="1">
    <name type="scientific">marine sediment metagenome</name>
    <dbReference type="NCBI Taxonomy" id="412755"/>
    <lineage>
        <taxon>unclassified sequences</taxon>
        <taxon>metagenomes</taxon>
        <taxon>ecological metagenomes</taxon>
    </lineage>
</organism>
<dbReference type="AlphaFoldDB" id="X0Z1W3"/>
<evidence type="ECO:0000313" key="1">
    <source>
        <dbReference type="EMBL" id="GAG63150.1"/>
    </source>
</evidence>
<proteinExistence type="predicted"/>
<protein>
    <submittedName>
        <fullName evidence="1">Uncharacterized protein</fullName>
    </submittedName>
</protein>
<dbReference type="EMBL" id="BART01009116">
    <property type="protein sequence ID" value="GAG63150.1"/>
    <property type="molecule type" value="Genomic_DNA"/>
</dbReference>
<comment type="caution">
    <text evidence="1">The sequence shown here is derived from an EMBL/GenBank/DDBJ whole genome shotgun (WGS) entry which is preliminary data.</text>
</comment>
<reference evidence="1" key="1">
    <citation type="journal article" date="2014" name="Front. Microbiol.">
        <title>High frequency of phylogenetically diverse reductive dehalogenase-homologous genes in deep subseafloor sedimentary metagenomes.</title>
        <authorList>
            <person name="Kawai M."/>
            <person name="Futagami T."/>
            <person name="Toyoda A."/>
            <person name="Takaki Y."/>
            <person name="Nishi S."/>
            <person name="Hori S."/>
            <person name="Arai W."/>
            <person name="Tsubouchi T."/>
            <person name="Morono Y."/>
            <person name="Uchiyama I."/>
            <person name="Ito T."/>
            <person name="Fujiyama A."/>
            <person name="Inagaki F."/>
            <person name="Takami H."/>
        </authorList>
    </citation>
    <scope>NUCLEOTIDE SEQUENCE</scope>
    <source>
        <strain evidence="1">Expedition CK06-06</strain>
    </source>
</reference>
<sequence length="134" mass="14558">MPSMNTPGVKALDVWDVLITQITKAGSIGELLDDYAGHQLTPYSYGPTNLAGPGSYIPPANTIVFIAHLVGASITEDGKFYFYDGDNIFLDAYVNKNDQYCRTMVGLMFCDGTNKFSNGLVTDHNLILHGVTMA</sequence>